<feature type="transmembrane region" description="Helical" evidence="2">
    <location>
        <begin position="70"/>
        <end position="88"/>
    </location>
</feature>
<gene>
    <name evidence="3" type="ORF">GSMUA_220400.1</name>
</gene>
<proteinExistence type="predicted"/>
<dbReference type="AlphaFoldDB" id="A0A8D7EY11"/>
<keyword evidence="2" id="KW-0812">Transmembrane</keyword>
<reference evidence="3" key="1">
    <citation type="submission" date="2021-03" db="EMBL/GenBank/DDBJ databases">
        <authorList>
            <consortium name="Genoscope - CEA"/>
            <person name="William W."/>
        </authorList>
    </citation>
    <scope>NUCLEOTIDE SEQUENCE</scope>
    <source>
        <strain evidence="3">Doubled-haploid Pahang</strain>
    </source>
</reference>
<accession>A0A8D7EY11</accession>
<keyword evidence="2" id="KW-1133">Transmembrane helix</keyword>
<sequence>MYSEKKIKTLTWKKGRQAPTGLILVLDATVLVEQFIRNHFKLLPLLRLGDLLQGLGVGDLLQLGARPQRVLLLPFLVLLPPLPLLLLVPPDLLLQLRHSLLVRALQLLLLGPDVEGRPAEGDGTGGGSLGAGLLPLTAGDPAGDDAIVGGATERGLLRILEGGEGGPLGGRGEGDGGGGGGGVGERINIHRVRAAAGFGTLPLVLLAAEAFVEASEVEGGRHD</sequence>
<organism evidence="3">
    <name type="scientific">Musa acuminata subsp. malaccensis</name>
    <name type="common">Wild banana</name>
    <name type="synonym">Musa malaccensis</name>
    <dbReference type="NCBI Taxonomy" id="214687"/>
    <lineage>
        <taxon>Eukaryota</taxon>
        <taxon>Viridiplantae</taxon>
        <taxon>Streptophyta</taxon>
        <taxon>Embryophyta</taxon>
        <taxon>Tracheophyta</taxon>
        <taxon>Spermatophyta</taxon>
        <taxon>Magnoliopsida</taxon>
        <taxon>Liliopsida</taxon>
        <taxon>Zingiberales</taxon>
        <taxon>Musaceae</taxon>
        <taxon>Musa</taxon>
    </lineage>
</organism>
<protein>
    <submittedName>
        <fullName evidence="3">(wild Malaysian banana) hypothetical protein</fullName>
    </submittedName>
</protein>
<keyword evidence="2" id="KW-0472">Membrane</keyword>
<feature type="region of interest" description="Disordered" evidence="1">
    <location>
        <begin position="163"/>
        <end position="182"/>
    </location>
</feature>
<name>A0A8D7EY11_MUSAM</name>
<dbReference type="EMBL" id="HG996474">
    <property type="protein sequence ID" value="CAG1833935.1"/>
    <property type="molecule type" value="Genomic_DNA"/>
</dbReference>
<evidence type="ECO:0000313" key="3">
    <source>
        <dbReference type="EMBL" id="CAG1833935.1"/>
    </source>
</evidence>
<evidence type="ECO:0000256" key="2">
    <source>
        <dbReference type="SAM" id="Phobius"/>
    </source>
</evidence>
<evidence type="ECO:0000256" key="1">
    <source>
        <dbReference type="SAM" id="MobiDB-lite"/>
    </source>
</evidence>